<feature type="region of interest" description="Disordered" evidence="1">
    <location>
        <begin position="68"/>
        <end position="92"/>
    </location>
</feature>
<protein>
    <submittedName>
        <fullName evidence="2">Uncharacterized protein</fullName>
    </submittedName>
</protein>
<name>A0ABV9PTB9_9ACTN</name>
<accession>A0ABV9PTB9</accession>
<proteinExistence type="predicted"/>
<evidence type="ECO:0000313" key="3">
    <source>
        <dbReference type="Proteomes" id="UP001595836"/>
    </source>
</evidence>
<feature type="compositionally biased region" description="Polar residues" evidence="1">
    <location>
        <begin position="79"/>
        <end position="92"/>
    </location>
</feature>
<evidence type="ECO:0000313" key="2">
    <source>
        <dbReference type="EMBL" id="MFC4755519.1"/>
    </source>
</evidence>
<reference evidence="3" key="1">
    <citation type="journal article" date="2019" name="Int. J. Syst. Evol. Microbiol.">
        <title>The Global Catalogue of Microorganisms (GCM) 10K type strain sequencing project: providing services to taxonomists for standard genome sequencing and annotation.</title>
        <authorList>
            <consortium name="The Broad Institute Genomics Platform"/>
            <consortium name="The Broad Institute Genome Sequencing Center for Infectious Disease"/>
            <person name="Wu L."/>
            <person name="Ma J."/>
        </authorList>
    </citation>
    <scope>NUCLEOTIDE SEQUENCE [LARGE SCALE GENOMIC DNA]</scope>
    <source>
        <strain evidence="3">JCM 11882</strain>
    </source>
</reference>
<comment type="caution">
    <text evidence="2">The sequence shown here is derived from an EMBL/GenBank/DDBJ whole genome shotgun (WGS) entry which is preliminary data.</text>
</comment>
<sequence>MDSHLREPDYQLLWPRHLFVSEATALLNNRAQTDWDDRCEMLLADAFEGGQESGPAADLRDISREVAERTSKTKGWGQSEPQTRSSSSLTEQQSFLRRLVTDASKLSEDPTPRAYWKDRRLGTQTASGSRLDSTQAFAREYVRIIGEFDTAGYFDKRFGTDCVDAERGDAPSLLLERWLHQENLWPLDANHLAEDEDLMYSVIEFLHDQVARPRSPGSYHSFGDCGWHRSSFDVATGRAVYRWRMNKLLTRGLSGLQLANEGEDIGRLVTTTDEGRADLIQSVAERRGSTADDQVRHALTLFRNRDADRHQKRSAIASLALVLEERRRNILEDALSSKDRNELFRIANGFNIRHQGGDQKSEYDDYYLDWVFWLFLATIELTNRIVEDQDQAAMPSAEPRSTT</sequence>
<organism evidence="2 3">
    <name type="scientific">Dietzia aurantiaca</name>
    <dbReference type="NCBI Taxonomy" id="983873"/>
    <lineage>
        <taxon>Bacteria</taxon>
        <taxon>Bacillati</taxon>
        <taxon>Actinomycetota</taxon>
        <taxon>Actinomycetes</taxon>
        <taxon>Mycobacteriales</taxon>
        <taxon>Dietziaceae</taxon>
        <taxon>Dietzia</taxon>
    </lineage>
</organism>
<dbReference type="EMBL" id="JBHSHP010000046">
    <property type="protein sequence ID" value="MFC4755519.1"/>
    <property type="molecule type" value="Genomic_DNA"/>
</dbReference>
<keyword evidence="3" id="KW-1185">Reference proteome</keyword>
<evidence type="ECO:0000256" key="1">
    <source>
        <dbReference type="SAM" id="MobiDB-lite"/>
    </source>
</evidence>
<dbReference type="RefSeq" id="WP_344994382.1">
    <property type="nucleotide sequence ID" value="NZ_BAABCD010000043.1"/>
</dbReference>
<dbReference type="Proteomes" id="UP001595836">
    <property type="component" value="Unassembled WGS sequence"/>
</dbReference>
<gene>
    <name evidence="2" type="ORF">ACFO7U_12115</name>
</gene>